<dbReference type="SUPFAM" id="SSF158702">
    <property type="entry name" value="Sec63 N-terminal domain-like"/>
    <property type="match status" value="1"/>
</dbReference>
<dbReference type="InterPro" id="IPR014001">
    <property type="entry name" value="Helicase_ATP-bd"/>
</dbReference>
<keyword evidence="2" id="KW-0378">Hydrolase</keyword>
<evidence type="ECO:0000259" key="7">
    <source>
        <dbReference type="PROSITE" id="PS51192"/>
    </source>
</evidence>
<dbReference type="Pfam" id="PF00270">
    <property type="entry name" value="DEAD"/>
    <property type="match status" value="1"/>
</dbReference>
<protein>
    <recommendedName>
        <fullName evidence="11">DNA polymerase theta subunit</fullName>
    </recommendedName>
</protein>
<feature type="domain" description="Helicase C-terminal" evidence="8">
    <location>
        <begin position="474"/>
        <end position="705"/>
    </location>
</feature>
<dbReference type="Pfam" id="PF00271">
    <property type="entry name" value="Helicase_C"/>
    <property type="match status" value="1"/>
</dbReference>
<dbReference type="InterPro" id="IPR050474">
    <property type="entry name" value="Hel308_SKI2-like"/>
</dbReference>
<dbReference type="PANTHER" id="PTHR47961">
    <property type="entry name" value="DNA POLYMERASE THETA, PUTATIVE (AFU_ORTHOLOGUE AFUA_1G05260)-RELATED"/>
    <property type="match status" value="1"/>
</dbReference>
<feature type="region of interest" description="Disordered" evidence="6">
    <location>
        <begin position="665"/>
        <end position="692"/>
    </location>
</feature>
<evidence type="ECO:0000256" key="1">
    <source>
        <dbReference type="ARBA" id="ARBA00022741"/>
    </source>
</evidence>
<keyword evidence="10" id="KW-1185">Reference proteome</keyword>
<dbReference type="CDD" id="cd18026">
    <property type="entry name" value="DEXHc_POLQ-like"/>
    <property type="match status" value="1"/>
</dbReference>
<comment type="catalytic activity">
    <reaction evidence="5">
        <text>ATP + H2O = ADP + phosphate + H(+)</text>
        <dbReference type="Rhea" id="RHEA:13065"/>
        <dbReference type="ChEBI" id="CHEBI:15377"/>
        <dbReference type="ChEBI" id="CHEBI:15378"/>
        <dbReference type="ChEBI" id="CHEBI:30616"/>
        <dbReference type="ChEBI" id="CHEBI:43474"/>
        <dbReference type="ChEBI" id="CHEBI:456216"/>
        <dbReference type="EC" id="5.6.2.4"/>
    </reaction>
</comment>
<dbReference type="Pfam" id="PF20470">
    <property type="entry name" value="HTH_61"/>
    <property type="match status" value="2"/>
</dbReference>
<name>A0ABR3YJW6_9PEZI</name>
<evidence type="ECO:0000256" key="3">
    <source>
        <dbReference type="ARBA" id="ARBA00022806"/>
    </source>
</evidence>
<dbReference type="Gene3D" id="1.10.3380.20">
    <property type="match status" value="1"/>
</dbReference>
<comment type="caution">
    <text evidence="9">The sequence shown here is derived from an EMBL/GenBank/DDBJ whole genome shotgun (WGS) entry which is preliminary data.</text>
</comment>
<dbReference type="Pfam" id="PF21099">
    <property type="entry name" value="POLQ_helical"/>
    <property type="match status" value="1"/>
</dbReference>
<evidence type="ECO:0000259" key="8">
    <source>
        <dbReference type="PROSITE" id="PS51194"/>
    </source>
</evidence>
<evidence type="ECO:0000313" key="10">
    <source>
        <dbReference type="Proteomes" id="UP001583186"/>
    </source>
</evidence>
<dbReference type="PROSITE" id="PS51192">
    <property type="entry name" value="HELICASE_ATP_BIND_1"/>
    <property type="match status" value="1"/>
</dbReference>
<keyword evidence="4" id="KW-0067">ATP-binding</keyword>
<reference evidence="9 10" key="1">
    <citation type="journal article" date="2024" name="IMA Fungus">
        <title>IMA Genome - F19 : A genome assembly and annotation guide to empower mycologists, including annotated draft genome sequences of Ceratocystis pirilliformis, Diaporthe australafricana, Fusarium ophioides, Paecilomyces lecythidis, and Sporothrix stenoceras.</title>
        <authorList>
            <person name="Aylward J."/>
            <person name="Wilson A.M."/>
            <person name="Visagie C.M."/>
            <person name="Spraker J."/>
            <person name="Barnes I."/>
            <person name="Buitendag C."/>
            <person name="Ceriani C."/>
            <person name="Del Mar Angel L."/>
            <person name="du Plessis D."/>
            <person name="Fuchs T."/>
            <person name="Gasser K."/>
            <person name="Kramer D."/>
            <person name="Li W."/>
            <person name="Munsamy K."/>
            <person name="Piso A."/>
            <person name="Price J.L."/>
            <person name="Sonnekus B."/>
            <person name="Thomas C."/>
            <person name="van der Nest A."/>
            <person name="van Dijk A."/>
            <person name="van Heerden A."/>
            <person name="van Vuuren N."/>
            <person name="Yilmaz N."/>
            <person name="Duong T.A."/>
            <person name="van der Merwe N.A."/>
            <person name="Wingfield M.J."/>
            <person name="Wingfield B.D."/>
        </authorList>
    </citation>
    <scope>NUCLEOTIDE SEQUENCE [LARGE SCALE GENOMIC DNA]</scope>
    <source>
        <strain evidence="9 10">CMW 5346</strain>
    </source>
</reference>
<evidence type="ECO:0008006" key="11">
    <source>
        <dbReference type="Google" id="ProtNLM"/>
    </source>
</evidence>
<evidence type="ECO:0000256" key="2">
    <source>
        <dbReference type="ARBA" id="ARBA00022801"/>
    </source>
</evidence>
<dbReference type="SMART" id="SM00487">
    <property type="entry name" value="DEXDc"/>
    <property type="match status" value="1"/>
</dbReference>
<dbReference type="InterPro" id="IPR027417">
    <property type="entry name" value="P-loop_NTPase"/>
</dbReference>
<evidence type="ECO:0000256" key="4">
    <source>
        <dbReference type="ARBA" id="ARBA00022840"/>
    </source>
</evidence>
<proteinExistence type="predicted"/>
<dbReference type="PROSITE" id="PS51194">
    <property type="entry name" value="HELICASE_CTER"/>
    <property type="match status" value="1"/>
</dbReference>
<keyword evidence="1" id="KW-0547">Nucleotide-binding</keyword>
<dbReference type="SUPFAM" id="SSF52540">
    <property type="entry name" value="P-loop containing nucleoside triphosphate hydrolases"/>
    <property type="match status" value="1"/>
</dbReference>
<dbReference type="InterPro" id="IPR011545">
    <property type="entry name" value="DEAD/DEAH_box_helicase_dom"/>
</dbReference>
<feature type="compositionally biased region" description="Low complexity" evidence="6">
    <location>
        <begin position="50"/>
        <end position="64"/>
    </location>
</feature>
<dbReference type="InterPro" id="IPR057220">
    <property type="entry name" value="DUF7898"/>
</dbReference>
<evidence type="ECO:0000313" key="9">
    <source>
        <dbReference type="EMBL" id="KAL1888177.1"/>
    </source>
</evidence>
<evidence type="ECO:0000256" key="6">
    <source>
        <dbReference type="SAM" id="MobiDB-lite"/>
    </source>
</evidence>
<feature type="domain" description="Helicase ATP-binding" evidence="7">
    <location>
        <begin position="214"/>
        <end position="410"/>
    </location>
</feature>
<dbReference type="InterPro" id="IPR001650">
    <property type="entry name" value="Helicase_C-like"/>
</dbReference>
<dbReference type="PANTHER" id="PTHR47961:SF6">
    <property type="entry name" value="DNA-DIRECTED DNA POLYMERASE"/>
    <property type="match status" value="1"/>
</dbReference>
<gene>
    <name evidence="9" type="ORF">Sste5346_009715</name>
</gene>
<sequence length="1050" mass="114483">MAGNHGVWHQTSEQAVWQQQTSSYGTTFTTASSTTTFAARLKRRRDEEASSNSNSNYASSNASNFNTGHHPASMAMPPPRVPMQQPAQHSQGQLPAAKRRPAVSSIPMMPSRIMAGAIVDAATDPFSGKPTSTPTPTPGLPWLPKGTTEYSQRRVLSATPTIAHDPMLSLSHPCYGLPPQIVANLASMGIKSIYPWQKQCLLGGSDGSVAGGRGELLDGTKSLVYAAPTGGGKSLVADVLMLRRVLASVDGEATQSMSMGPPTRGPWRANRPKALLVLPFVALVQEKVRWLRRVIEGVPFQGDNLRVVGFFGGAKIRATWTDFDIGVATIEKANTLINTAIDECTVGDLKVVVLDELHMIDDAHRGYLLELLATKLLCLENHIQIIGMSATLNNIELLAQWLGAFSYQTKYRPVPIEEHLVYDGCIYSAEATMAQTVDGNGSFSASQEVKDIKLPLTAPLRRILQAEHKSLQDPVTNAVVALANEIARAGYGALIFAASRAASESDALLISRVLPATLDELGTEVWEARLDLLGELQAVTASGGVDTNLSQTILAGVGFHHAGMTTEERDLVANAYDTGVLKVIVATCGLAAGINLPARRVILHNARMGRELVGPALLRQMRGRAGRKGKDELGETYLCCRSTDVDDVVDLMHAELPHVSSCLAGDDADENEATNKKARKEETETETLNTKTNKRRLQRALLEVIAVRLATSRESLESYVRKTMLFHALVGGANEYSEIPPENQELPASLQDDTESSLEALQTTGFVEFDNFGNFEPTRLGKAVVASALDPADAVFIHGELQRALQAFVLDGEMHVLYTFTPVHDAGGGSVDWRRFWNEMEGLDESGLRVLRFLGLKPSVISKMLHGGTLKETTPAEKATARIYRRFYLALQLRDLCNEMPVHRVALKYDTPRGAVQTLAQTCEGFAAGMIKFCEHMGWGAMASVLEHFVDRLKAGAKADLLALARITFVKSRTARVFWENGFKTVAAVANADPQELLPVLLQAQASKVRFGDDRNEVKFKEKLLEKAHIITESANRIWQLEMQRDLDEE</sequence>
<feature type="compositionally biased region" description="Basic and acidic residues" evidence="6">
    <location>
        <begin position="673"/>
        <end position="682"/>
    </location>
</feature>
<organism evidence="9 10">
    <name type="scientific">Sporothrix stenoceras</name>
    <dbReference type="NCBI Taxonomy" id="5173"/>
    <lineage>
        <taxon>Eukaryota</taxon>
        <taxon>Fungi</taxon>
        <taxon>Dikarya</taxon>
        <taxon>Ascomycota</taxon>
        <taxon>Pezizomycotina</taxon>
        <taxon>Sordariomycetes</taxon>
        <taxon>Sordariomycetidae</taxon>
        <taxon>Ophiostomatales</taxon>
        <taxon>Ophiostomataceae</taxon>
        <taxon>Sporothrix</taxon>
    </lineage>
</organism>
<keyword evidence="3" id="KW-0347">Helicase</keyword>
<dbReference type="Pfam" id="PF25453">
    <property type="entry name" value="DUF7898"/>
    <property type="match status" value="1"/>
</dbReference>
<evidence type="ECO:0000256" key="5">
    <source>
        <dbReference type="ARBA" id="ARBA00048988"/>
    </source>
</evidence>
<dbReference type="SMART" id="SM00490">
    <property type="entry name" value="HELICc"/>
    <property type="match status" value="1"/>
</dbReference>
<dbReference type="Proteomes" id="UP001583186">
    <property type="component" value="Unassembled WGS sequence"/>
</dbReference>
<dbReference type="InterPro" id="IPR048960">
    <property type="entry name" value="POLQ-like_helical"/>
</dbReference>
<feature type="region of interest" description="Disordered" evidence="6">
    <location>
        <begin position="38"/>
        <end position="100"/>
    </location>
</feature>
<dbReference type="Gene3D" id="3.40.50.300">
    <property type="entry name" value="P-loop containing nucleotide triphosphate hydrolases"/>
    <property type="match status" value="2"/>
</dbReference>
<dbReference type="InterPro" id="IPR046931">
    <property type="entry name" value="HTH_61"/>
</dbReference>
<accession>A0ABR3YJW6</accession>
<dbReference type="EMBL" id="JAWCUI010000098">
    <property type="protein sequence ID" value="KAL1888177.1"/>
    <property type="molecule type" value="Genomic_DNA"/>
</dbReference>